<dbReference type="SUPFAM" id="SSF48452">
    <property type="entry name" value="TPR-like"/>
    <property type="match status" value="3"/>
</dbReference>
<evidence type="ECO:0000256" key="2">
    <source>
        <dbReference type="ARBA" id="ARBA00022803"/>
    </source>
</evidence>
<comment type="caution">
    <text evidence="3">The sequence shown here is derived from an EMBL/GenBank/DDBJ whole genome shotgun (WGS) entry which is preliminary data.</text>
</comment>
<keyword evidence="2" id="KW-0802">TPR repeat</keyword>
<dbReference type="PANTHER" id="PTHR45586">
    <property type="entry name" value="TPR REPEAT-CONTAINING PROTEIN PA4667"/>
    <property type="match status" value="1"/>
</dbReference>
<dbReference type="PANTHER" id="PTHR45586:SF1">
    <property type="entry name" value="LIPOPOLYSACCHARIDE ASSEMBLY PROTEIN B"/>
    <property type="match status" value="1"/>
</dbReference>
<dbReference type="InterPro" id="IPR019734">
    <property type="entry name" value="TPR_rpt"/>
</dbReference>
<accession>A0ABX3ZX11</accession>
<organism evidence="3 4">
    <name type="scientific">Haematobacter missouriensis</name>
    <dbReference type="NCBI Taxonomy" id="366616"/>
    <lineage>
        <taxon>Bacteria</taxon>
        <taxon>Pseudomonadati</taxon>
        <taxon>Pseudomonadota</taxon>
        <taxon>Alphaproteobacteria</taxon>
        <taxon>Rhodobacterales</taxon>
        <taxon>Paracoccaceae</taxon>
        <taxon>Haematobacter</taxon>
    </lineage>
</organism>
<dbReference type="InterPro" id="IPR011990">
    <property type="entry name" value="TPR-like_helical_dom_sf"/>
</dbReference>
<sequence>MDEGEDVTGRKVLRGRIGLGIALAAGIGLLAGCESSEEKAQKHYESGLALLEQGDVSRAMVEFRNVFSLDGKHQEARQTYARLLREQGSIREAYSQYLRLVEQYPDNIEGNRALAEMALDASNWDDAERYGRAALRLAPDEPEVQGIGAMIDYRAALMNRDEDAGQAALQRAQALVSQHPELVVPRRVILDSLVRQSDWDAVLASLEEGLQHDPDSFEFQRMRAAALFQLGRTDELEAQLRQMAIANPEDTEIENSLLGLLINQKRPEAAEEFLRSRVDPASADPAARQRLISFIAQTRGMPAAREEIDRIIAGNPPKVGIYRTMRAGIDFDAGSRDGAMAEMKSIIDSKPEADVLNQARVTLARMMAQTGNKVGGRALVEEVLASTPNDVDALKLKANWLIDDDKTGDALVALRSALEYAPRDSQVMTLMARAHERDGSRDLMGEMLSQAVVASNRAPAESLRYAAFLEQDGKHLPAEDALVNALRLQPRNVDLLSALGRVYVAMKDWPRADHVVRTLKEIGTDQAVNSANEITANRLAALNQDQELASFLRGLAAEGDSGPGVELALIRTSLLRGDTQEALRQADALLAKAPDNPTALYLHAAVLLSAGQADKGLEEMRALTQSHPDFEMGWAALHNALLSSGDTEGAGKALEAGLAAIPMAPTLSWIKAGILEKSGDIDGAINLYEAMYERDSNSPIIANNLASLLAGYRSDDASLDRAYTVARRLRGTTVPAFQDTYGWIAYRRGNYDEALTNLEPAARGLPQDGTVQYHLAMTYSALGRKDEAKQLLLRLEEGAIPLPADYTDRVKAELARLAAPEEPAVAAPEARN</sequence>
<evidence type="ECO:0000256" key="1">
    <source>
        <dbReference type="ARBA" id="ARBA00022737"/>
    </source>
</evidence>
<dbReference type="EMBL" id="NIPV01000009">
    <property type="protein sequence ID" value="OWJ78720.1"/>
    <property type="molecule type" value="Genomic_DNA"/>
</dbReference>
<dbReference type="SMART" id="SM00028">
    <property type="entry name" value="TPR"/>
    <property type="match status" value="4"/>
</dbReference>
<keyword evidence="4" id="KW-1185">Reference proteome</keyword>
<reference evidence="3 4" key="1">
    <citation type="submission" date="2016-11" db="EMBL/GenBank/DDBJ databases">
        <title>Comparison of Traditional DNA-DNA Hybridization with In Silico Genomic Analysis.</title>
        <authorList>
            <person name="Nicholson A.C."/>
            <person name="Sammons S."/>
            <person name="Humrighouse B.W."/>
            <person name="Graziano J."/>
            <person name="Lasker B."/>
            <person name="Whitney A.M."/>
            <person name="Mcquiston J.R."/>
        </authorList>
    </citation>
    <scope>NUCLEOTIDE SEQUENCE [LARGE SCALE GENOMIC DNA]</scope>
    <source>
        <strain evidence="3 4">H1892</strain>
    </source>
</reference>
<evidence type="ECO:0000313" key="3">
    <source>
        <dbReference type="EMBL" id="OWJ78720.1"/>
    </source>
</evidence>
<gene>
    <name evidence="3" type="ORF">CDV53_02800</name>
</gene>
<name>A0ABX3ZX11_9RHOB</name>
<keyword evidence="1" id="KW-0677">Repeat</keyword>
<dbReference type="Proteomes" id="UP000214673">
    <property type="component" value="Unassembled WGS sequence"/>
</dbReference>
<evidence type="ECO:0000313" key="4">
    <source>
        <dbReference type="Proteomes" id="UP000214673"/>
    </source>
</evidence>
<dbReference type="Pfam" id="PF14559">
    <property type="entry name" value="TPR_19"/>
    <property type="match status" value="2"/>
</dbReference>
<dbReference type="RefSeq" id="WP_084695209.1">
    <property type="nucleotide sequence ID" value="NZ_CALUEG010000012.1"/>
</dbReference>
<evidence type="ECO:0008006" key="5">
    <source>
        <dbReference type="Google" id="ProtNLM"/>
    </source>
</evidence>
<dbReference type="Gene3D" id="1.25.40.10">
    <property type="entry name" value="Tetratricopeptide repeat domain"/>
    <property type="match status" value="5"/>
</dbReference>
<dbReference type="InterPro" id="IPR051012">
    <property type="entry name" value="CellSynth/LPSAsmb/PSIAsmb"/>
</dbReference>
<protein>
    <recommendedName>
        <fullName evidence="5">Tetratricopeptide repeat protein</fullName>
    </recommendedName>
</protein>
<dbReference type="Pfam" id="PF13432">
    <property type="entry name" value="TPR_16"/>
    <property type="match status" value="3"/>
</dbReference>
<proteinExistence type="predicted"/>